<dbReference type="InterPro" id="IPR036651">
    <property type="entry name" value="Gln_synt_N_sf"/>
</dbReference>
<accession>A0A1I3N8B7</accession>
<dbReference type="AlphaFoldDB" id="A0A1I3N8B7"/>
<organism evidence="7 8">
    <name type="scientific">Jannaschia pohangensis</name>
    <dbReference type="NCBI Taxonomy" id="390807"/>
    <lineage>
        <taxon>Bacteria</taxon>
        <taxon>Pseudomonadati</taxon>
        <taxon>Pseudomonadota</taxon>
        <taxon>Alphaproteobacteria</taxon>
        <taxon>Rhodobacterales</taxon>
        <taxon>Roseobacteraceae</taxon>
        <taxon>Jannaschia</taxon>
    </lineage>
</organism>
<dbReference type="RefSeq" id="WP_092779914.1">
    <property type="nucleotide sequence ID" value="NZ_FORA01000002.1"/>
</dbReference>
<evidence type="ECO:0000259" key="6">
    <source>
        <dbReference type="PROSITE" id="PS51987"/>
    </source>
</evidence>
<dbReference type="Proteomes" id="UP000199110">
    <property type="component" value="Unassembled WGS sequence"/>
</dbReference>
<dbReference type="InterPro" id="IPR014746">
    <property type="entry name" value="Gln_synth/guanido_kin_cat_dom"/>
</dbReference>
<dbReference type="SUPFAM" id="SSF55931">
    <property type="entry name" value="Glutamine synthetase/guanido kinase"/>
    <property type="match status" value="1"/>
</dbReference>
<gene>
    <name evidence="7" type="ORF">SAMN04488095_2080</name>
</gene>
<feature type="domain" description="GS catalytic" evidence="6">
    <location>
        <begin position="116"/>
        <end position="449"/>
    </location>
</feature>
<comment type="cofactor">
    <cofactor evidence="1">
        <name>Mg(2+)</name>
        <dbReference type="ChEBI" id="CHEBI:18420"/>
    </cofactor>
</comment>
<dbReference type="STRING" id="390807.SAMN04488095_2080"/>
<evidence type="ECO:0000256" key="5">
    <source>
        <dbReference type="RuleBase" id="RU000384"/>
    </source>
</evidence>
<evidence type="ECO:0000313" key="7">
    <source>
        <dbReference type="EMBL" id="SFJ05503.1"/>
    </source>
</evidence>
<dbReference type="InterPro" id="IPR027303">
    <property type="entry name" value="Gln_synth_gly_rich_site"/>
</dbReference>
<dbReference type="Pfam" id="PF00120">
    <property type="entry name" value="Gln-synt_C"/>
    <property type="match status" value="1"/>
</dbReference>
<comment type="similarity">
    <text evidence="4 5">Belongs to the glutamine synthetase family.</text>
</comment>
<name>A0A1I3N8B7_9RHOB</name>
<dbReference type="PROSITE" id="PS51987">
    <property type="entry name" value="GS_CATALYTIC"/>
    <property type="match status" value="1"/>
</dbReference>
<dbReference type="SUPFAM" id="SSF54368">
    <property type="entry name" value="Glutamine synthetase, N-terminal domain"/>
    <property type="match status" value="1"/>
</dbReference>
<keyword evidence="2 7" id="KW-0436">Ligase</keyword>
<dbReference type="EMBL" id="FORA01000002">
    <property type="protein sequence ID" value="SFJ05503.1"/>
    <property type="molecule type" value="Genomic_DNA"/>
</dbReference>
<evidence type="ECO:0000256" key="3">
    <source>
        <dbReference type="ARBA" id="ARBA00022842"/>
    </source>
</evidence>
<reference evidence="7 8" key="1">
    <citation type="submission" date="2016-10" db="EMBL/GenBank/DDBJ databases">
        <authorList>
            <person name="de Groot N.N."/>
        </authorList>
    </citation>
    <scope>NUCLEOTIDE SEQUENCE [LARGE SCALE GENOMIC DNA]</scope>
    <source>
        <strain evidence="7 8">DSM 19073</strain>
    </source>
</reference>
<dbReference type="PROSITE" id="PS00181">
    <property type="entry name" value="GLNA_ATP"/>
    <property type="match status" value="1"/>
</dbReference>
<evidence type="ECO:0000256" key="2">
    <source>
        <dbReference type="ARBA" id="ARBA00022598"/>
    </source>
</evidence>
<evidence type="ECO:0000256" key="4">
    <source>
        <dbReference type="PROSITE-ProRule" id="PRU01331"/>
    </source>
</evidence>
<dbReference type="PANTHER" id="PTHR43785:SF12">
    <property type="entry name" value="TYPE-1 GLUTAMINE SYNTHETASE 2"/>
    <property type="match status" value="1"/>
</dbReference>
<dbReference type="InterPro" id="IPR008146">
    <property type="entry name" value="Gln_synth_cat_dom"/>
</dbReference>
<dbReference type="GO" id="GO:0004356">
    <property type="term" value="F:glutamine synthetase activity"/>
    <property type="evidence" value="ECO:0007669"/>
    <property type="project" value="InterPro"/>
</dbReference>
<dbReference type="OrthoDB" id="9807095at2"/>
<proteinExistence type="inferred from homology"/>
<keyword evidence="3" id="KW-0460">Magnesium</keyword>
<dbReference type="PANTHER" id="PTHR43785">
    <property type="entry name" value="GAMMA-GLUTAMYLPUTRESCINE SYNTHETASE"/>
    <property type="match status" value="1"/>
</dbReference>
<dbReference type="GO" id="GO:0006598">
    <property type="term" value="P:polyamine catabolic process"/>
    <property type="evidence" value="ECO:0007669"/>
    <property type="project" value="TreeGrafter"/>
</dbReference>
<dbReference type="SMART" id="SM01230">
    <property type="entry name" value="Gln-synt_C"/>
    <property type="match status" value="1"/>
</dbReference>
<evidence type="ECO:0000313" key="8">
    <source>
        <dbReference type="Proteomes" id="UP000199110"/>
    </source>
</evidence>
<evidence type="ECO:0000256" key="1">
    <source>
        <dbReference type="ARBA" id="ARBA00001946"/>
    </source>
</evidence>
<protein>
    <submittedName>
        <fullName evidence="7">Glutamate--putrescine ligase</fullName>
    </submittedName>
</protein>
<dbReference type="GO" id="GO:0006542">
    <property type="term" value="P:glutamine biosynthetic process"/>
    <property type="evidence" value="ECO:0007669"/>
    <property type="project" value="InterPro"/>
</dbReference>
<sequence length="449" mass="49744">MNADKTANWLQANPDITSVRVAGCDLNAQARGKRFPRRFAHKLEVEGTRFPFSVLNLDIWGEDIENSPLVFDSGDADGLLRPTERGFVPMPWLATPTALLPVWMYHQDGRPYAGDPRHALASVLARYAKRGLTPVVATEMEFYLVDDSMRQLRVPKSPNSGKRRPGAQTLSMRALDGFDKFFTELYDACEAMDIPANSAISEAGIGQFEVDLAHQPDALKAADDAWFFKLLLQGQARMHGFAASFMAKPYPEYAGNGMHVHFSLLDKAGRNVFDDGTAHGSDMLRHAVTGLMKAAPASTLIFAPHLNSYDRLVPGAHAPTGLGWAYENRTAAIRIPASPPVARRIEHRISGGDVNPYLLLAVILGAALAGIEDEVEPTDPITGNAYAQDLPRIPTSWSEAIDRFETDRWTPRLLPAQLIENMLLTKRQELRDIEELSEEERIDLYLDTV</sequence>
<dbReference type="Gene3D" id="3.30.590.10">
    <property type="entry name" value="Glutamine synthetase/guanido kinase, catalytic domain"/>
    <property type="match status" value="1"/>
</dbReference>
<keyword evidence="8" id="KW-1185">Reference proteome</keyword>